<dbReference type="InterPro" id="IPR019734">
    <property type="entry name" value="TPR_rpt"/>
</dbReference>
<dbReference type="eggNOG" id="KOG1840">
    <property type="taxonomic scope" value="Eukaryota"/>
</dbReference>
<sequence>MAALARALGRGRSGGMMRAIARGRGFSSAQSSPSEPESSPGTGSSKNIGSSRLWKWMKNLLECPETDVETLAKRKILNVRKGETLSKIRFVDLNECLEMVDSAKDEEKSFQDFFCLGKLYTIQGSADKVLLCAEKAAKLVPQGSVFHALCLHLEADGFFLNKDYAKCMQKLKLVLELLDKDEDETTELIRAETEIRVAEVLVATRKFQEALPLFLSSIAKKEKLCDDKRAFVDDYIHTAEALVELGRYPEAAEQCRKALDSAEDGTFDEARSRRLLGVVYRGLKQLPKSIEELKVVKELALKHGRNEDARWIELELAQCYMDSEKYEEAKEVLNAVLDDEEVRGRLKGFAHACFARICVLENEADEAIAHTEEASMILRKNKGVTLKDAETFAELATFFEAVKDYDSAIDHFEEAQRIYVNFPEAVTSLAETYARVGHIYLVMEKSETAVSILGRGVKLIEDKVGIDHPDLGDMLNTMGVANLGLKNLVLASGQFERAKVISVKHFGTGHPNTVAATINMVTAYSSLNRWDKAIKCQTEVVKHLEEQKAQPEVVEKHRDTLQKLQLIQENAATVAHSAGIS</sequence>
<name>D8TC79_SELML</name>
<protein>
    <submittedName>
        <fullName evidence="3">Uncharacterized protein</fullName>
    </submittedName>
</protein>
<dbReference type="HOGENOM" id="CLU_469634_0_0_1"/>
<dbReference type="Pfam" id="PF13181">
    <property type="entry name" value="TPR_8"/>
    <property type="match status" value="1"/>
</dbReference>
<gene>
    <name evidence="3" type="ORF">SELMODRAFT_431323</name>
</gene>
<dbReference type="PROSITE" id="PS50005">
    <property type="entry name" value="TPR"/>
    <property type="match status" value="1"/>
</dbReference>
<feature type="compositionally biased region" description="Low complexity" evidence="2">
    <location>
        <begin position="24"/>
        <end position="45"/>
    </location>
</feature>
<feature type="repeat" description="TPR" evidence="1">
    <location>
        <begin position="389"/>
        <end position="422"/>
    </location>
</feature>
<organism evidence="4">
    <name type="scientific">Selaginella moellendorffii</name>
    <name type="common">Spikemoss</name>
    <dbReference type="NCBI Taxonomy" id="88036"/>
    <lineage>
        <taxon>Eukaryota</taxon>
        <taxon>Viridiplantae</taxon>
        <taxon>Streptophyta</taxon>
        <taxon>Embryophyta</taxon>
        <taxon>Tracheophyta</taxon>
        <taxon>Lycopodiopsida</taxon>
        <taxon>Selaginellales</taxon>
        <taxon>Selaginellaceae</taxon>
        <taxon>Selaginella</taxon>
    </lineage>
</organism>
<dbReference type="InParanoid" id="D8TC79"/>
<dbReference type="Gene3D" id="1.25.40.10">
    <property type="entry name" value="Tetratricopeptide repeat domain"/>
    <property type="match status" value="2"/>
</dbReference>
<dbReference type="Proteomes" id="UP000001514">
    <property type="component" value="Unassembled WGS sequence"/>
</dbReference>
<dbReference type="InterPro" id="IPR011990">
    <property type="entry name" value="TPR-like_helical_dom_sf"/>
</dbReference>
<proteinExistence type="predicted"/>
<dbReference type="SUPFAM" id="SSF48452">
    <property type="entry name" value="TPR-like"/>
    <property type="match status" value="3"/>
</dbReference>
<keyword evidence="4" id="KW-1185">Reference proteome</keyword>
<dbReference type="OrthoDB" id="626167at2759"/>
<reference evidence="3 4" key="1">
    <citation type="journal article" date="2011" name="Science">
        <title>The Selaginella genome identifies genetic changes associated with the evolution of vascular plants.</title>
        <authorList>
            <person name="Banks J.A."/>
            <person name="Nishiyama T."/>
            <person name="Hasebe M."/>
            <person name="Bowman J.L."/>
            <person name="Gribskov M."/>
            <person name="dePamphilis C."/>
            <person name="Albert V.A."/>
            <person name="Aono N."/>
            <person name="Aoyama T."/>
            <person name="Ambrose B.A."/>
            <person name="Ashton N.W."/>
            <person name="Axtell M.J."/>
            <person name="Barker E."/>
            <person name="Barker M.S."/>
            <person name="Bennetzen J.L."/>
            <person name="Bonawitz N.D."/>
            <person name="Chapple C."/>
            <person name="Cheng C."/>
            <person name="Correa L.G."/>
            <person name="Dacre M."/>
            <person name="DeBarry J."/>
            <person name="Dreyer I."/>
            <person name="Elias M."/>
            <person name="Engstrom E.M."/>
            <person name="Estelle M."/>
            <person name="Feng L."/>
            <person name="Finet C."/>
            <person name="Floyd S.K."/>
            <person name="Frommer W.B."/>
            <person name="Fujita T."/>
            <person name="Gramzow L."/>
            <person name="Gutensohn M."/>
            <person name="Harholt J."/>
            <person name="Hattori M."/>
            <person name="Heyl A."/>
            <person name="Hirai T."/>
            <person name="Hiwatashi Y."/>
            <person name="Ishikawa M."/>
            <person name="Iwata M."/>
            <person name="Karol K.G."/>
            <person name="Koehler B."/>
            <person name="Kolukisaoglu U."/>
            <person name="Kubo M."/>
            <person name="Kurata T."/>
            <person name="Lalonde S."/>
            <person name="Li K."/>
            <person name="Li Y."/>
            <person name="Litt A."/>
            <person name="Lyons E."/>
            <person name="Manning G."/>
            <person name="Maruyama T."/>
            <person name="Michael T.P."/>
            <person name="Mikami K."/>
            <person name="Miyazaki S."/>
            <person name="Morinaga S."/>
            <person name="Murata T."/>
            <person name="Mueller-Roeber B."/>
            <person name="Nelson D.R."/>
            <person name="Obara M."/>
            <person name="Oguri Y."/>
            <person name="Olmstead R.G."/>
            <person name="Onodera N."/>
            <person name="Petersen B.L."/>
            <person name="Pils B."/>
            <person name="Prigge M."/>
            <person name="Rensing S.A."/>
            <person name="Riano-Pachon D.M."/>
            <person name="Roberts A.W."/>
            <person name="Sato Y."/>
            <person name="Scheller H.V."/>
            <person name="Schulz B."/>
            <person name="Schulz C."/>
            <person name="Shakirov E.V."/>
            <person name="Shibagaki N."/>
            <person name="Shinohara N."/>
            <person name="Shippen D.E."/>
            <person name="Soerensen I."/>
            <person name="Sotooka R."/>
            <person name="Sugimoto N."/>
            <person name="Sugita M."/>
            <person name="Sumikawa N."/>
            <person name="Tanurdzic M."/>
            <person name="Theissen G."/>
            <person name="Ulvskov P."/>
            <person name="Wakazuki S."/>
            <person name="Weng J.K."/>
            <person name="Willats W.W."/>
            <person name="Wipf D."/>
            <person name="Wolf P.G."/>
            <person name="Yang L."/>
            <person name="Zimmer A.D."/>
            <person name="Zhu Q."/>
            <person name="Mitros T."/>
            <person name="Hellsten U."/>
            <person name="Loque D."/>
            <person name="Otillar R."/>
            <person name="Salamov A."/>
            <person name="Schmutz J."/>
            <person name="Shapiro H."/>
            <person name="Lindquist E."/>
            <person name="Lucas S."/>
            <person name="Rokhsar D."/>
            <person name="Grigoriev I.V."/>
        </authorList>
    </citation>
    <scope>NUCLEOTIDE SEQUENCE [LARGE SCALE GENOMIC DNA]</scope>
</reference>
<accession>D8TC79</accession>
<dbReference type="AlphaFoldDB" id="D8TC79"/>
<evidence type="ECO:0000256" key="1">
    <source>
        <dbReference type="PROSITE-ProRule" id="PRU00339"/>
    </source>
</evidence>
<dbReference type="EMBL" id="GL377715">
    <property type="protein sequence ID" value="EFJ05738.1"/>
    <property type="molecule type" value="Genomic_DNA"/>
</dbReference>
<dbReference type="OMA" id="CIANAYG"/>
<dbReference type="SMART" id="SM00028">
    <property type="entry name" value="TPR"/>
    <property type="match status" value="11"/>
</dbReference>
<dbReference type="KEGG" id="smo:SELMODRAFT_431323"/>
<evidence type="ECO:0000313" key="3">
    <source>
        <dbReference type="EMBL" id="EFJ05738.1"/>
    </source>
</evidence>
<dbReference type="PANTHER" id="PTHR46284:SF5">
    <property type="entry name" value="PROTEIN KINESIN LIGHT CHAIN-RELATED 3"/>
    <property type="match status" value="1"/>
</dbReference>
<evidence type="ECO:0000313" key="4">
    <source>
        <dbReference type="Proteomes" id="UP000001514"/>
    </source>
</evidence>
<dbReference type="PANTHER" id="PTHR46284">
    <property type="entry name" value="PROTEIN KINESIN LIGHT CHAIN-RELATED 3"/>
    <property type="match status" value="1"/>
</dbReference>
<feature type="region of interest" description="Disordered" evidence="2">
    <location>
        <begin position="24"/>
        <end position="47"/>
    </location>
</feature>
<evidence type="ECO:0000256" key="2">
    <source>
        <dbReference type="SAM" id="MobiDB-lite"/>
    </source>
</evidence>
<keyword evidence="1" id="KW-0802">TPR repeat</keyword>
<dbReference type="STRING" id="88036.D8TC79"/>
<dbReference type="Gramene" id="EFJ05738">
    <property type="protein sequence ID" value="EFJ05738"/>
    <property type="gene ID" value="SELMODRAFT_431323"/>
</dbReference>